<dbReference type="Pfam" id="PF08790">
    <property type="entry name" value="zf-LYAR"/>
    <property type="match status" value="1"/>
</dbReference>
<comment type="subcellular location">
    <subcellularLocation>
        <location evidence="1">Nucleus</location>
    </subcellularLocation>
</comment>
<keyword evidence="3" id="KW-0677">Repeat</keyword>
<dbReference type="PROSITE" id="PS51804">
    <property type="entry name" value="ZF_C2HC_LYAR"/>
    <property type="match status" value="2"/>
</dbReference>
<evidence type="ECO:0000313" key="12">
    <source>
        <dbReference type="Proteomes" id="UP000069940"/>
    </source>
</evidence>
<dbReference type="Proteomes" id="UP000069940">
    <property type="component" value="Unassembled WGS sequence"/>
</dbReference>
<feature type="compositionally biased region" description="Basic and acidic residues" evidence="8">
    <location>
        <begin position="173"/>
        <end position="186"/>
    </location>
</feature>
<keyword evidence="12" id="KW-1185">Reference proteome</keyword>
<evidence type="ECO:0000259" key="10">
    <source>
        <dbReference type="Pfam" id="PF25879"/>
    </source>
</evidence>
<keyword evidence="2" id="KW-0479">Metal-binding</keyword>
<evidence type="ECO:0000256" key="1">
    <source>
        <dbReference type="ARBA" id="ARBA00004123"/>
    </source>
</evidence>
<protein>
    <recommendedName>
        <fullName evidence="13">Zinc finger C2H2 LYAR-type domain-containing protein</fullName>
    </recommendedName>
</protein>
<organism evidence="11 12">
    <name type="scientific">Aedes albopictus</name>
    <name type="common">Asian tiger mosquito</name>
    <name type="synonym">Stegomyia albopicta</name>
    <dbReference type="NCBI Taxonomy" id="7160"/>
    <lineage>
        <taxon>Eukaryota</taxon>
        <taxon>Metazoa</taxon>
        <taxon>Ecdysozoa</taxon>
        <taxon>Arthropoda</taxon>
        <taxon>Hexapoda</taxon>
        <taxon>Insecta</taxon>
        <taxon>Pterygota</taxon>
        <taxon>Neoptera</taxon>
        <taxon>Endopterygota</taxon>
        <taxon>Diptera</taxon>
        <taxon>Nematocera</taxon>
        <taxon>Culicoidea</taxon>
        <taxon>Culicidae</taxon>
        <taxon>Culicinae</taxon>
        <taxon>Aedini</taxon>
        <taxon>Aedes</taxon>
        <taxon>Stegomyia</taxon>
    </lineage>
</organism>
<feature type="compositionally biased region" description="Polar residues" evidence="8">
    <location>
        <begin position="148"/>
        <end position="158"/>
    </location>
</feature>
<evidence type="ECO:0000259" key="9">
    <source>
        <dbReference type="Pfam" id="PF08790"/>
    </source>
</evidence>
<dbReference type="SUPFAM" id="SSF57667">
    <property type="entry name" value="beta-beta-alpha zinc fingers"/>
    <property type="match status" value="2"/>
</dbReference>
<sequence length="318" mass="35952">MVFFTCNHCGESLKKQAVEKHGWKCKREINVSCMDCQKDFIGKEYDAHTSCITEAEKYSGKDYVPKANANKGAKKQEAWLDTIRSITDSKGNLSKGISEVFNVIRKNDNIPRKQKGFLNFFANSAKHIRRNDVEAAWALLEEEVKKNQTNGAEQTQANGAVPDGMWIPGQKGSEPKQKKNGVEESKQNGFKKRKLEEEQDVPAEEPAKKKSKKKEKQLAAQNGGAKQEQEQLVVAEPEENEANGDSIGDKFKWGDVIRTTLMSKNNEMKLDKLKKKVLKKYRQLMGGEEISDKIERKFSKKLTKLGVEVDNDTVRLIA</sequence>
<keyword evidence="5" id="KW-0862">Zinc</keyword>
<feature type="region of interest" description="Disordered" evidence="8">
    <location>
        <begin position="148"/>
        <end position="247"/>
    </location>
</feature>
<dbReference type="InterPro" id="IPR014898">
    <property type="entry name" value="Znf_C2H2_LYAR"/>
</dbReference>
<evidence type="ECO:0000313" key="11">
    <source>
        <dbReference type="EnsemblMetazoa" id="AALFPA23_018399.P26997"/>
    </source>
</evidence>
<dbReference type="PANTHER" id="PTHR13100">
    <property type="entry name" value="CELL GROWTH-REGULATING NUCLEOLAR PROTEIN LYAR"/>
    <property type="match status" value="1"/>
</dbReference>
<dbReference type="InterPro" id="IPR058719">
    <property type="entry name" value="WHD_LYAR"/>
</dbReference>
<name>A0ABM1ZH04_AEDAL</name>
<dbReference type="Pfam" id="PF25879">
    <property type="entry name" value="WHD_LYAR"/>
    <property type="match status" value="1"/>
</dbReference>
<dbReference type="InterPro" id="IPR039999">
    <property type="entry name" value="LYAR"/>
</dbReference>
<evidence type="ECO:0000256" key="5">
    <source>
        <dbReference type="ARBA" id="ARBA00022833"/>
    </source>
</evidence>
<reference evidence="12" key="1">
    <citation type="journal article" date="2015" name="Proc. Natl. Acad. Sci. U.S.A.">
        <title>Genome sequence of the Asian Tiger mosquito, Aedes albopictus, reveals insights into its biology, genetics, and evolution.</title>
        <authorList>
            <person name="Chen X.G."/>
            <person name="Jiang X."/>
            <person name="Gu J."/>
            <person name="Xu M."/>
            <person name="Wu Y."/>
            <person name="Deng Y."/>
            <person name="Zhang C."/>
            <person name="Bonizzoni M."/>
            <person name="Dermauw W."/>
            <person name="Vontas J."/>
            <person name="Armbruster P."/>
            <person name="Huang X."/>
            <person name="Yang Y."/>
            <person name="Zhang H."/>
            <person name="He W."/>
            <person name="Peng H."/>
            <person name="Liu Y."/>
            <person name="Wu K."/>
            <person name="Chen J."/>
            <person name="Lirakis M."/>
            <person name="Topalis P."/>
            <person name="Van Leeuwen T."/>
            <person name="Hall A.B."/>
            <person name="Jiang X."/>
            <person name="Thorpe C."/>
            <person name="Mueller R.L."/>
            <person name="Sun C."/>
            <person name="Waterhouse R.M."/>
            <person name="Yan G."/>
            <person name="Tu Z.J."/>
            <person name="Fang X."/>
            <person name="James A.A."/>
        </authorList>
    </citation>
    <scope>NUCLEOTIDE SEQUENCE [LARGE SCALE GENOMIC DNA]</scope>
    <source>
        <strain evidence="12">Foshan</strain>
    </source>
</reference>
<evidence type="ECO:0000256" key="8">
    <source>
        <dbReference type="SAM" id="MobiDB-lite"/>
    </source>
</evidence>
<dbReference type="RefSeq" id="XP_019531000.3">
    <property type="nucleotide sequence ID" value="XM_019675455.3"/>
</dbReference>
<evidence type="ECO:0000256" key="3">
    <source>
        <dbReference type="ARBA" id="ARBA00022737"/>
    </source>
</evidence>
<reference evidence="11" key="2">
    <citation type="submission" date="2025-05" db="UniProtKB">
        <authorList>
            <consortium name="EnsemblMetazoa"/>
        </authorList>
    </citation>
    <scope>IDENTIFICATION</scope>
    <source>
        <strain evidence="11">Foshan</strain>
    </source>
</reference>
<dbReference type="EnsemblMetazoa" id="AALFPA23_018399.R26997">
    <property type="protein sequence ID" value="AALFPA23_018399.P26997"/>
    <property type="gene ID" value="AALFPA23_018399"/>
</dbReference>
<evidence type="ECO:0000256" key="4">
    <source>
        <dbReference type="ARBA" id="ARBA00022771"/>
    </source>
</evidence>
<evidence type="ECO:0008006" key="13">
    <source>
        <dbReference type="Google" id="ProtNLM"/>
    </source>
</evidence>
<dbReference type="InterPro" id="IPR036236">
    <property type="entry name" value="Znf_C2H2_sf"/>
</dbReference>
<keyword evidence="6" id="KW-0539">Nucleus</keyword>
<feature type="domain" description="Zinc finger C2H2 LYAR-type" evidence="9">
    <location>
        <begin position="31"/>
        <end position="58"/>
    </location>
</feature>
<evidence type="ECO:0000256" key="2">
    <source>
        <dbReference type="ARBA" id="ARBA00022723"/>
    </source>
</evidence>
<dbReference type="GeneID" id="109402743"/>
<dbReference type="Gene3D" id="3.30.1490.490">
    <property type="match status" value="1"/>
</dbReference>
<evidence type="ECO:0000256" key="7">
    <source>
        <dbReference type="PROSITE-ProRule" id="PRU01145"/>
    </source>
</evidence>
<keyword evidence="4 7" id="KW-0863">Zinc-finger</keyword>
<feature type="domain" description="Cell growth-regulating nucleolar protein-like winged helix" evidence="10">
    <location>
        <begin position="249"/>
        <end position="317"/>
    </location>
</feature>
<evidence type="ECO:0000256" key="6">
    <source>
        <dbReference type="ARBA" id="ARBA00023242"/>
    </source>
</evidence>
<accession>A0ABM1ZH04</accession>
<proteinExistence type="predicted"/>
<dbReference type="PANTHER" id="PTHR13100:SF10">
    <property type="entry name" value="CELL GROWTH-REGULATING NUCLEOLAR PROTEIN"/>
    <property type="match status" value="1"/>
</dbReference>